<evidence type="ECO:0000259" key="23">
    <source>
        <dbReference type="PROSITE" id="PS50119"/>
    </source>
</evidence>
<dbReference type="Pfam" id="PF00643">
    <property type="entry name" value="zf-B_box"/>
    <property type="match status" value="1"/>
</dbReference>
<evidence type="ECO:0000256" key="1">
    <source>
        <dbReference type="ARBA" id="ARBA00000900"/>
    </source>
</evidence>
<evidence type="ECO:0000256" key="15">
    <source>
        <dbReference type="ARBA" id="ARBA00023212"/>
    </source>
</evidence>
<dbReference type="GO" id="GO:0046599">
    <property type="term" value="P:regulation of centriole replication"/>
    <property type="evidence" value="ECO:0007669"/>
    <property type="project" value="TreeGrafter"/>
</dbReference>
<keyword evidence="24" id="KW-1185">Reference proteome</keyword>
<dbReference type="InterPro" id="IPR017907">
    <property type="entry name" value="Znf_RING_CS"/>
</dbReference>
<dbReference type="Proteomes" id="UP000189705">
    <property type="component" value="Unplaced"/>
</dbReference>
<evidence type="ECO:0000256" key="4">
    <source>
        <dbReference type="ARBA" id="ARBA00008518"/>
    </source>
</evidence>
<evidence type="ECO:0000313" key="25">
    <source>
        <dbReference type="RefSeq" id="XP_025070224.1"/>
    </source>
</evidence>
<dbReference type="Gene3D" id="2.60.40.10">
    <property type="entry name" value="Immunoglobulins"/>
    <property type="match status" value="1"/>
</dbReference>
<feature type="compositionally biased region" description="Basic and acidic residues" evidence="21">
    <location>
        <begin position="246"/>
        <end position="257"/>
    </location>
</feature>
<dbReference type="SMART" id="SM00557">
    <property type="entry name" value="IG_FLMN"/>
    <property type="match status" value="1"/>
</dbReference>
<dbReference type="GO" id="GO:0061630">
    <property type="term" value="F:ubiquitin protein ligase activity"/>
    <property type="evidence" value="ECO:0007669"/>
    <property type="project" value="UniProtKB-EC"/>
</dbReference>
<comment type="subcellular location">
    <subcellularLocation>
        <location evidence="2">Cytoplasm</location>
        <location evidence="2">Cytoskeleton</location>
        <location evidence="2">Microtubule organizing center</location>
        <location evidence="2">Centrosome</location>
        <location evidence="2">Centriole</location>
    </subcellularLocation>
    <subcellularLocation>
        <location evidence="3">Cytoplasm</location>
        <location evidence="3">Cytoskeleton</location>
        <location evidence="3">Spindle</location>
    </subcellularLocation>
</comment>
<feature type="coiled-coil region" evidence="20">
    <location>
        <begin position="381"/>
        <end position="408"/>
    </location>
</feature>
<keyword evidence="8" id="KW-0132">Cell division</keyword>
<dbReference type="InterPro" id="IPR014756">
    <property type="entry name" value="Ig_E-set"/>
</dbReference>
<evidence type="ECO:0000256" key="18">
    <source>
        <dbReference type="PROSITE-ProRule" id="PRU00024"/>
    </source>
</evidence>
<evidence type="ECO:0000313" key="24">
    <source>
        <dbReference type="Proteomes" id="UP000189705"/>
    </source>
</evidence>
<dbReference type="InterPro" id="IPR018957">
    <property type="entry name" value="Znf_C3HC4_RING-type"/>
</dbReference>
<evidence type="ECO:0000256" key="12">
    <source>
        <dbReference type="ARBA" id="ARBA00022776"/>
    </source>
</evidence>
<comment type="catalytic activity">
    <reaction evidence="1">
        <text>S-ubiquitinyl-[E2 ubiquitin-conjugating enzyme]-L-cysteine + [acceptor protein]-L-lysine = [E2 ubiquitin-conjugating enzyme]-L-cysteine + N(6)-ubiquitinyl-[acceptor protein]-L-lysine.</text>
        <dbReference type="EC" id="2.3.2.27"/>
    </reaction>
</comment>
<feature type="compositionally biased region" description="Polar residues" evidence="21">
    <location>
        <begin position="592"/>
        <end position="616"/>
    </location>
</feature>
<dbReference type="Pfam" id="PF00097">
    <property type="entry name" value="zf-C3HC4"/>
    <property type="match status" value="1"/>
</dbReference>
<dbReference type="InterPro" id="IPR031387">
    <property type="entry name" value="SPICE1"/>
</dbReference>
<evidence type="ECO:0000256" key="2">
    <source>
        <dbReference type="ARBA" id="ARBA00004114"/>
    </source>
</evidence>
<dbReference type="SMART" id="SM00336">
    <property type="entry name" value="BBOX"/>
    <property type="match status" value="2"/>
</dbReference>
<keyword evidence="9" id="KW-0479">Metal-binding</keyword>
<keyword evidence="12" id="KW-0498">Mitosis</keyword>
<feature type="compositionally biased region" description="Basic residues" evidence="21">
    <location>
        <begin position="272"/>
        <end position="285"/>
    </location>
</feature>
<dbReference type="PROSITE" id="PS50089">
    <property type="entry name" value="ZF_RING_2"/>
    <property type="match status" value="1"/>
</dbReference>
<dbReference type="SMART" id="SM00184">
    <property type="entry name" value="RING"/>
    <property type="match status" value="1"/>
</dbReference>
<name>A0A3Q0HE42_ALLSI</name>
<dbReference type="Gene3D" id="3.30.40.10">
    <property type="entry name" value="Zinc/RING finger domain, C3HC4 (zinc finger)"/>
    <property type="match status" value="1"/>
</dbReference>
<keyword evidence="14 20" id="KW-0175">Coiled coil</keyword>
<evidence type="ECO:0000259" key="22">
    <source>
        <dbReference type="PROSITE" id="PS50089"/>
    </source>
</evidence>
<keyword evidence="16" id="KW-0131">Cell cycle</keyword>
<evidence type="ECO:0000256" key="9">
    <source>
        <dbReference type="ARBA" id="ARBA00022723"/>
    </source>
</evidence>
<dbReference type="CDD" id="cd16588">
    <property type="entry name" value="RING-HC_TRIM45_C-VII"/>
    <property type="match status" value="1"/>
</dbReference>
<feature type="region of interest" description="Disordered" evidence="21">
    <location>
        <begin position="768"/>
        <end position="823"/>
    </location>
</feature>
<dbReference type="InterPro" id="IPR017868">
    <property type="entry name" value="Filamin/ABP280_repeat-like"/>
</dbReference>
<feature type="compositionally biased region" description="Polar residues" evidence="21">
    <location>
        <begin position="545"/>
        <end position="575"/>
    </location>
</feature>
<keyword evidence="7" id="KW-0963">Cytoplasm</keyword>
<keyword evidence="10" id="KW-0677">Repeat</keyword>
<feature type="domain" description="RING-type" evidence="22">
    <location>
        <begin position="841"/>
        <end position="884"/>
    </location>
</feature>
<evidence type="ECO:0000256" key="14">
    <source>
        <dbReference type="ARBA" id="ARBA00023054"/>
    </source>
</evidence>
<evidence type="ECO:0000256" key="16">
    <source>
        <dbReference type="ARBA" id="ARBA00023306"/>
    </source>
</evidence>
<accession>A0A3Q0HE42</accession>
<feature type="region of interest" description="Disordered" evidence="21">
    <location>
        <begin position="246"/>
        <end position="265"/>
    </location>
</feature>
<dbReference type="GO" id="GO:0051301">
    <property type="term" value="P:cell division"/>
    <property type="evidence" value="ECO:0007669"/>
    <property type="project" value="UniProtKB-KW"/>
</dbReference>
<feature type="repeat" description="Filamin" evidence="19">
    <location>
        <begin position="1204"/>
        <end position="1307"/>
    </location>
</feature>
<dbReference type="STRING" id="38654.A0A3Q0HE42"/>
<proteinExistence type="inferred from homology"/>
<evidence type="ECO:0000256" key="3">
    <source>
        <dbReference type="ARBA" id="ARBA00004186"/>
    </source>
</evidence>
<dbReference type="GeneID" id="102387374"/>
<dbReference type="SUPFAM" id="SSF57845">
    <property type="entry name" value="B-box zinc-binding domain"/>
    <property type="match status" value="1"/>
</dbReference>
<evidence type="ECO:0000256" key="10">
    <source>
        <dbReference type="ARBA" id="ARBA00022737"/>
    </source>
</evidence>
<feature type="coiled-coil region" evidence="20">
    <location>
        <begin position="699"/>
        <end position="726"/>
    </location>
</feature>
<dbReference type="SUPFAM" id="SSF81296">
    <property type="entry name" value="E set domains"/>
    <property type="match status" value="1"/>
</dbReference>
<gene>
    <name evidence="25" type="primary">LOC102387374</name>
</gene>
<feature type="compositionally biased region" description="Polar residues" evidence="21">
    <location>
        <begin position="768"/>
        <end position="810"/>
    </location>
</feature>
<dbReference type="GO" id="GO:0005814">
    <property type="term" value="C:centriole"/>
    <property type="evidence" value="ECO:0007669"/>
    <property type="project" value="UniProtKB-SubCell"/>
</dbReference>
<dbReference type="GO" id="GO:0090307">
    <property type="term" value="P:mitotic spindle assembly"/>
    <property type="evidence" value="ECO:0007669"/>
    <property type="project" value="InterPro"/>
</dbReference>
<evidence type="ECO:0000256" key="21">
    <source>
        <dbReference type="SAM" id="MobiDB-lite"/>
    </source>
</evidence>
<comment type="similarity">
    <text evidence="4">Belongs to the TRIM/RBCC family.</text>
</comment>
<sequence>MGLGPLQNTSTVHDLTVHQATPEDILRRHEIHKSKNKVLAHLELQEKALKRKIKKQKQGAPDSLEKRKLALMREILSDQYQLQDVLEQSDQAVAVVKDLFGDAPRRHAGFPNVTMAPDCDLEYSQSPIIQKRDPPTQLSILSESVMDSQALNEIEGESSSCHSGDSADEQNVFRNYKSSIDMDRLLCLLKKENSVGASQLWADEKVKTAAPSQETNVPVTPTTASLPLEDTALNATNVVRRIHSRLQNEDEHDEHTPDSPYIARQVLNPNPRKHKQVSGKVKRKQTTQIPSKQKRNDCLANSITLNLPSSNTSSLDILNHMIREVENELEEYERGTGREVQKTQNCQGLTGFTLSLVNAVCRLMRYLKESEIQLRQEVVMKQKLEGVLNEHRELIDALTAEILLVREESIATQKQLQHYMVVTDEQLTSLTLAYKSLLLTDPKREQSPNSLGIAIKDPTNIQERSVLNSTLPKTDTCRDNMLKFPQEELSVQHPQWSCPPNTVGVGNSLPMHVFQPAVLLSPPRQKSSHDFSPLQNALNSTVQTHFTSQVSPSTQNTERTASGGKSSPSSVGTHSTDGENCLLIQRWQVPPTSKDSESSLQSHGQPVSSIFSSLDQGQAPGVAGEGAKPNATEEFSQNKDLLGQIAELTRQNALIKAQLSKFKDCSQGAGDGLHQLGTVQNIHTALDPATQGQTFPGVSKNLEERIAELNRQSAEARGKLLQLIEQQKLASVSTVSPSISPIPPPSINWTGNAKRTIEVSVPVAEAFNSSKEGTPSPASGPSAQRTSGASSKACSPLSTSSGSVRLTPVNQRPKVMSDPQQQPKIMAKVPSEVRAPPRTRCPLCTELFLAPKILPCLHTFCLPCLEQLEPFSVLGFQGDCSSDSSSDRSCLLRDLPQPLLSILCPVCDTEVDLPPGGIQELTTDYLALNEVLLETLQAQGHGVVCDLCVDGEAAKRCHTCKANLCHFCSQAHRRQRKTASHAVVDMEDLKGYNRIGKPILCLSHPSEELKLFCERCDRPVCRDCVVDKHRQHPYDFTSNVIHKHGDSMRELLKSTQQQVGALEEALHQVEGVGSTIRSHVEAVAAEIHAFADGYIQAIEEHRDRLLKQLDDLKVQKENLLHLQKAQLEQLLLDMRTGVEFTEHLLTNGSDLEILITKRVVASRLKRLIRVDYSVHPGGDDGIQFSPQEKAGQYHGYEVFGAVLNKAVDPAKCILQGEDLHHARQNQSASFTLLCNDALGEQMGRGGEFVKVTLVHKDKKDCAIKPAICDNGDGTYHVSYTPEVLGTYIVCVSVKGQHVQGSPFTLTVKNKFRKHQGVFHCCTFCSSGGQKAARCACGGTMPGGFQGCGHGHKGHPGSPHWSCCGRFVKHSECPGGPLGKTLQRSLLRTVAL</sequence>
<dbReference type="PROSITE" id="PS00518">
    <property type="entry name" value="ZF_RING_1"/>
    <property type="match status" value="1"/>
</dbReference>
<keyword evidence="13" id="KW-0862">Zinc</keyword>
<feature type="region of interest" description="Disordered" evidence="21">
    <location>
        <begin position="592"/>
        <end position="631"/>
    </location>
</feature>
<feature type="coiled-coil region" evidence="20">
    <location>
        <begin position="1095"/>
        <end position="1122"/>
    </location>
</feature>
<evidence type="ECO:0000256" key="13">
    <source>
        <dbReference type="ARBA" id="ARBA00022833"/>
    </source>
</evidence>
<evidence type="ECO:0000256" key="7">
    <source>
        <dbReference type="ARBA" id="ARBA00022490"/>
    </source>
</evidence>
<dbReference type="GO" id="GO:0008270">
    <property type="term" value="F:zinc ion binding"/>
    <property type="evidence" value="ECO:0007669"/>
    <property type="project" value="UniProtKB-KW"/>
</dbReference>
<dbReference type="PROSITE" id="PS50119">
    <property type="entry name" value="ZF_BBOX"/>
    <property type="match status" value="2"/>
</dbReference>
<dbReference type="InParanoid" id="A0A3Q0HE42"/>
<dbReference type="InterPro" id="IPR001841">
    <property type="entry name" value="Znf_RING"/>
</dbReference>
<dbReference type="Pfam" id="PF15678">
    <property type="entry name" value="SPICE"/>
    <property type="match status" value="1"/>
</dbReference>
<dbReference type="InterPro" id="IPR013783">
    <property type="entry name" value="Ig-like_fold"/>
</dbReference>
<dbReference type="GO" id="GO:0005819">
    <property type="term" value="C:spindle"/>
    <property type="evidence" value="ECO:0007669"/>
    <property type="project" value="UniProtKB-SubCell"/>
</dbReference>
<dbReference type="SUPFAM" id="SSF57850">
    <property type="entry name" value="RING/U-box"/>
    <property type="match status" value="1"/>
</dbReference>
<feature type="domain" description="B box-type" evidence="23">
    <location>
        <begin position="996"/>
        <end position="1032"/>
    </location>
</feature>
<feature type="region of interest" description="Disordered" evidence="21">
    <location>
        <begin position="545"/>
        <end position="577"/>
    </location>
</feature>
<evidence type="ECO:0000256" key="6">
    <source>
        <dbReference type="ARBA" id="ARBA00018313"/>
    </source>
</evidence>
<dbReference type="GO" id="GO:0005813">
    <property type="term" value="C:centrosome"/>
    <property type="evidence" value="ECO:0007669"/>
    <property type="project" value="TreeGrafter"/>
</dbReference>
<evidence type="ECO:0000256" key="8">
    <source>
        <dbReference type="ARBA" id="ARBA00022618"/>
    </source>
</evidence>
<dbReference type="Pfam" id="PF00630">
    <property type="entry name" value="Filamin"/>
    <property type="match status" value="1"/>
</dbReference>
<dbReference type="RefSeq" id="XP_025070224.1">
    <property type="nucleotide sequence ID" value="XM_025214439.1"/>
</dbReference>
<dbReference type="CDD" id="cd19785">
    <property type="entry name" value="Bbox2_TRIM45_C-X"/>
    <property type="match status" value="1"/>
</dbReference>
<feature type="domain" description="B box-type" evidence="23">
    <location>
        <begin position="940"/>
        <end position="986"/>
    </location>
</feature>
<dbReference type="InterPro" id="IPR003649">
    <property type="entry name" value="Bbox_C"/>
</dbReference>
<dbReference type="EC" id="2.3.2.27" evidence="5"/>
<dbReference type="PANTHER" id="PTHR31167:SF3">
    <property type="entry name" value="SPINDLE AND CENTRIOLE-ASSOCIATED PROTEIN 1"/>
    <property type="match status" value="1"/>
</dbReference>
<evidence type="ECO:0000256" key="5">
    <source>
        <dbReference type="ARBA" id="ARBA00012483"/>
    </source>
</evidence>
<dbReference type="SMART" id="SM00502">
    <property type="entry name" value="BBC"/>
    <property type="match status" value="1"/>
</dbReference>
<dbReference type="CDD" id="cd19809">
    <property type="entry name" value="Bbox1_TRIM45_C-X"/>
    <property type="match status" value="1"/>
</dbReference>
<dbReference type="InterPro" id="IPR001298">
    <property type="entry name" value="Filamin/ABP280_rpt"/>
</dbReference>
<evidence type="ECO:0000256" key="19">
    <source>
        <dbReference type="PROSITE-ProRule" id="PRU00087"/>
    </source>
</evidence>
<protein>
    <recommendedName>
        <fullName evidence="6">Spindle and centriole-associated protein 1</fullName>
        <ecNumber evidence="5">2.3.2.27</ecNumber>
    </recommendedName>
    <alternativeName>
        <fullName evidence="17">Coiled-coil domain-containing protein 52</fullName>
    </alternativeName>
</protein>
<dbReference type="GO" id="GO:0051310">
    <property type="term" value="P:metaphase chromosome alignment"/>
    <property type="evidence" value="ECO:0007669"/>
    <property type="project" value="TreeGrafter"/>
</dbReference>
<organism evidence="24 25">
    <name type="scientific">Alligator sinensis</name>
    <name type="common">Chinese alligator</name>
    <dbReference type="NCBI Taxonomy" id="38654"/>
    <lineage>
        <taxon>Eukaryota</taxon>
        <taxon>Metazoa</taxon>
        <taxon>Chordata</taxon>
        <taxon>Craniata</taxon>
        <taxon>Vertebrata</taxon>
        <taxon>Euteleostomi</taxon>
        <taxon>Archelosauria</taxon>
        <taxon>Archosauria</taxon>
        <taxon>Crocodylia</taxon>
        <taxon>Alligatoridae</taxon>
        <taxon>Alligatorinae</taxon>
        <taxon>Alligator</taxon>
    </lineage>
</organism>
<keyword evidence="15" id="KW-0206">Cytoskeleton</keyword>
<dbReference type="PROSITE" id="PS50194">
    <property type="entry name" value="FILAMIN_REPEAT"/>
    <property type="match status" value="1"/>
</dbReference>
<feature type="region of interest" description="Disordered" evidence="21">
    <location>
        <begin position="272"/>
        <end position="293"/>
    </location>
</feature>
<evidence type="ECO:0000256" key="20">
    <source>
        <dbReference type="SAM" id="Coils"/>
    </source>
</evidence>
<dbReference type="InterPro" id="IPR013083">
    <property type="entry name" value="Znf_RING/FYVE/PHD"/>
</dbReference>
<dbReference type="InterPro" id="IPR000315">
    <property type="entry name" value="Znf_B-box"/>
</dbReference>
<evidence type="ECO:0000256" key="17">
    <source>
        <dbReference type="ARBA" id="ARBA00030722"/>
    </source>
</evidence>
<reference evidence="25" key="1">
    <citation type="submission" date="2025-08" db="UniProtKB">
        <authorList>
            <consortium name="RefSeq"/>
        </authorList>
    </citation>
    <scope>IDENTIFICATION</scope>
</reference>
<dbReference type="PANTHER" id="PTHR31167">
    <property type="entry name" value="SPINDLE AND CENTRIOLE ASSOCIATED PROTEIN 1 SPICE1"/>
    <property type="match status" value="1"/>
</dbReference>
<evidence type="ECO:0000256" key="11">
    <source>
        <dbReference type="ARBA" id="ARBA00022771"/>
    </source>
</evidence>
<keyword evidence="11 18" id="KW-0863">Zinc-finger</keyword>
<dbReference type="Gene3D" id="3.30.160.60">
    <property type="entry name" value="Classic Zinc Finger"/>
    <property type="match status" value="1"/>
</dbReference>
<dbReference type="Gene3D" id="4.10.830.40">
    <property type="match status" value="1"/>
</dbReference>